<feature type="compositionally biased region" description="Gly residues" evidence="15">
    <location>
        <begin position="176"/>
        <end position="194"/>
    </location>
</feature>
<keyword evidence="7" id="KW-0963">Cytoplasm</keyword>
<dbReference type="GO" id="GO:1990758">
    <property type="term" value="P:mitotic sister chromatid biorientation"/>
    <property type="evidence" value="ECO:0007669"/>
    <property type="project" value="TreeGrafter"/>
</dbReference>
<evidence type="ECO:0000256" key="13">
    <source>
        <dbReference type="ARBA" id="ARBA00023328"/>
    </source>
</evidence>
<feature type="compositionally biased region" description="Low complexity" evidence="15">
    <location>
        <begin position="1"/>
        <end position="24"/>
    </location>
</feature>
<comment type="subcellular location">
    <subcellularLocation>
        <location evidence="3">Chromosome</location>
        <location evidence="3">Centromere</location>
        <location evidence="3">Kinetochore</location>
    </subcellularLocation>
    <subcellularLocation>
        <location evidence="2">Cytoplasm</location>
        <location evidence="2">Cytoskeleton</location>
        <location evidence="2">Spindle</location>
    </subcellularLocation>
    <subcellularLocation>
        <location evidence="1">Nucleus</location>
    </subcellularLocation>
</comment>
<sequence>MSTSRARSRTPPARPTTPLRPSSRNSFRTSTSAQHTSQSFPLDTLEPQFAELTDSLSDLESNLMHLQLMHESLSRFSENFAAFLYGLEMNAFVVDWPEQPLVESIQRWKAKQRGEGETTMGLGGVKTPTKSVNHSHSGTTGNEVDSTMLSDTTFASLRATPARRRTMAPEDAKTGSGVGRARGGSHVGRGGTASKGGVPARSGSSAGSAARAARGARGSGLPTRGRGRGVR</sequence>
<feature type="region of interest" description="Disordered" evidence="15">
    <location>
        <begin position="160"/>
        <end position="231"/>
    </location>
</feature>
<evidence type="ECO:0000256" key="9">
    <source>
        <dbReference type="ARBA" id="ARBA00022829"/>
    </source>
</evidence>
<keyword evidence="8" id="KW-0493">Microtubule</keyword>
<evidence type="ECO:0000256" key="4">
    <source>
        <dbReference type="ARBA" id="ARBA00010073"/>
    </source>
</evidence>
<dbReference type="Proteomes" id="UP001316803">
    <property type="component" value="Unassembled WGS sequence"/>
</dbReference>
<evidence type="ECO:0000256" key="5">
    <source>
        <dbReference type="ARBA" id="ARBA00020497"/>
    </source>
</evidence>
<feature type="compositionally biased region" description="Low complexity" evidence="15">
    <location>
        <begin position="200"/>
        <end position="220"/>
    </location>
</feature>
<evidence type="ECO:0000313" key="17">
    <source>
        <dbReference type="Proteomes" id="UP001316803"/>
    </source>
</evidence>
<keyword evidence="13" id="KW-0137">Centromere</keyword>
<comment type="similarity">
    <text evidence="4">Belongs to the DASH complex DAM1 family.</text>
</comment>
<dbReference type="InterPro" id="IPR013962">
    <property type="entry name" value="DASH_Dam1"/>
</dbReference>
<name>A0AAN8IB95_9EURO</name>
<evidence type="ECO:0000256" key="6">
    <source>
        <dbReference type="ARBA" id="ARBA00022454"/>
    </source>
</evidence>
<protein>
    <recommendedName>
        <fullName evidence="5">DASH complex subunit DAM1</fullName>
    </recommendedName>
    <alternativeName>
        <fullName evidence="14">Outer kinetochore protein DAM1</fullName>
    </alternativeName>
</protein>
<evidence type="ECO:0000256" key="8">
    <source>
        <dbReference type="ARBA" id="ARBA00022701"/>
    </source>
</evidence>
<comment type="caution">
    <text evidence="16">The sequence shown here is derived from an EMBL/GenBank/DDBJ whole genome shotgun (WGS) entry which is preliminary data.</text>
</comment>
<dbReference type="GO" id="GO:1990537">
    <property type="term" value="C:mitotic spindle polar microtubule"/>
    <property type="evidence" value="ECO:0007669"/>
    <property type="project" value="TreeGrafter"/>
</dbReference>
<dbReference type="GO" id="GO:0042729">
    <property type="term" value="C:DASH complex"/>
    <property type="evidence" value="ECO:0007669"/>
    <property type="project" value="InterPro"/>
</dbReference>
<evidence type="ECO:0000256" key="14">
    <source>
        <dbReference type="ARBA" id="ARBA00030453"/>
    </source>
</evidence>
<evidence type="ECO:0000256" key="3">
    <source>
        <dbReference type="ARBA" id="ARBA00004629"/>
    </source>
</evidence>
<reference evidence="16 17" key="1">
    <citation type="submission" date="2022-12" db="EMBL/GenBank/DDBJ databases">
        <title>Genomic features and morphological characterization of a novel Knufia sp. strain isolated from spacecraft assembly facility.</title>
        <authorList>
            <person name="Teixeira M."/>
            <person name="Chander A.M."/>
            <person name="Stajich J.E."/>
            <person name="Venkateswaran K."/>
        </authorList>
    </citation>
    <scope>NUCLEOTIDE SEQUENCE [LARGE SCALE GENOMIC DNA]</scope>
    <source>
        <strain evidence="16 17">FJI-L2-BK-P2</strain>
    </source>
</reference>
<feature type="compositionally biased region" description="Polar residues" evidence="15">
    <location>
        <begin position="128"/>
        <end position="146"/>
    </location>
</feature>
<keyword evidence="12" id="KW-0539">Nucleus</keyword>
<organism evidence="16 17">
    <name type="scientific">Knufia fluminis</name>
    <dbReference type="NCBI Taxonomy" id="191047"/>
    <lineage>
        <taxon>Eukaryota</taxon>
        <taxon>Fungi</taxon>
        <taxon>Dikarya</taxon>
        <taxon>Ascomycota</taxon>
        <taxon>Pezizomycotina</taxon>
        <taxon>Eurotiomycetes</taxon>
        <taxon>Chaetothyriomycetidae</taxon>
        <taxon>Chaetothyriales</taxon>
        <taxon>Trichomeriaceae</taxon>
        <taxon>Knufia</taxon>
    </lineage>
</organism>
<dbReference type="AlphaFoldDB" id="A0AAN8IB95"/>
<keyword evidence="6" id="KW-0158">Chromosome</keyword>
<feature type="compositionally biased region" description="Polar residues" evidence="15">
    <location>
        <begin position="25"/>
        <end position="41"/>
    </location>
</feature>
<gene>
    <name evidence="16" type="primary">DAM1</name>
    <name evidence="16" type="ORF">OHC33_000808</name>
</gene>
<dbReference type="EMBL" id="JAKLMC020000002">
    <property type="protein sequence ID" value="KAK5957621.1"/>
    <property type="molecule type" value="Genomic_DNA"/>
</dbReference>
<dbReference type="PANTHER" id="PTHR28113">
    <property type="entry name" value="DASH COMPLEX SUBUNIT DAM1"/>
    <property type="match status" value="1"/>
</dbReference>
<evidence type="ECO:0000256" key="10">
    <source>
        <dbReference type="ARBA" id="ARBA00022838"/>
    </source>
</evidence>
<keyword evidence="9" id="KW-0159">Chromosome partition</keyword>
<dbReference type="Pfam" id="PF08653">
    <property type="entry name" value="DASH_Dam1"/>
    <property type="match status" value="1"/>
</dbReference>
<evidence type="ECO:0000256" key="2">
    <source>
        <dbReference type="ARBA" id="ARBA00004186"/>
    </source>
</evidence>
<feature type="region of interest" description="Disordered" evidence="15">
    <location>
        <begin position="1"/>
        <end position="44"/>
    </location>
</feature>
<evidence type="ECO:0000256" key="11">
    <source>
        <dbReference type="ARBA" id="ARBA00023212"/>
    </source>
</evidence>
<evidence type="ECO:0000256" key="15">
    <source>
        <dbReference type="SAM" id="MobiDB-lite"/>
    </source>
</evidence>
<dbReference type="GO" id="GO:0044732">
    <property type="term" value="C:mitotic spindle pole body"/>
    <property type="evidence" value="ECO:0007669"/>
    <property type="project" value="TreeGrafter"/>
</dbReference>
<evidence type="ECO:0000256" key="1">
    <source>
        <dbReference type="ARBA" id="ARBA00004123"/>
    </source>
</evidence>
<keyword evidence="17" id="KW-1185">Reference proteome</keyword>
<accession>A0AAN8IB95</accession>
<proteinExistence type="inferred from homology"/>
<keyword evidence="10" id="KW-0995">Kinetochore</keyword>
<feature type="region of interest" description="Disordered" evidence="15">
    <location>
        <begin position="112"/>
        <end position="146"/>
    </location>
</feature>
<keyword evidence="11" id="KW-0206">Cytoskeleton</keyword>
<evidence type="ECO:0000256" key="7">
    <source>
        <dbReference type="ARBA" id="ARBA00022490"/>
    </source>
</evidence>
<evidence type="ECO:0000256" key="12">
    <source>
        <dbReference type="ARBA" id="ARBA00023242"/>
    </source>
</evidence>
<evidence type="ECO:0000313" key="16">
    <source>
        <dbReference type="EMBL" id="KAK5957621.1"/>
    </source>
</evidence>
<dbReference type="PANTHER" id="PTHR28113:SF1">
    <property type="entry name" value="DASH COMPLEX SUBUNIT DAM1"/>
    <property type="match status" value="1"/>
</dbReference>